<dbReference type="PANTHER" id="PTHR39583">
    <property type="entry name" value="TYPE II SECRETION SYSTEM PROTEIN J-RELATED"/>
    <property type="match status" value="1"/>
</dbReference>
<dbReference type="Pfam" id="PF11612">
    <property type="entry name" value="T2SSJ"/>
    <property type="match status" value="1"/>
</dbReference>
<dbReference type="Gene3D" id="3.10.610.10">
    <property type="entry name" value="GSPII I/J protein-like"/>
    <property type="match status" value="1"/>
</dbReference>
<evidence type="ECO:0000256" key="6">
    <source>
        <dbReference type="ARBA" id="ARBA00022519"/>
    </source>
</evidence>
<dbReference type="InterPro" id="IPR012902">
    <property type="entry name" value="N_methyl_site"/>
</dbReference>
<dbReference type="InterPro" id="IPR045584">
    <property type="entry name" value="Pilin-like"/>
</dbReference>
<gene>
    <name evidence="11" type="primary">gspJ</name>
    <name evidence="11" type="ORF">ACGRQ9_01250</name>
</gene>
<dbReference type="NCBIfam" id="TIGR01711">
    <property type="entry name" value="gspJ"/>
    <property type="match status" value="1"/>
</dbReference>
<keyword evidence="12" id="KW-1185">Reference proteome</keyword>
<evidence type="ECO:0000256" key="5">
    <source>
        <dbReference type="ARBA" id="ARBA00022481"/>
    </source>
</evidence>
<keyword evidence="8 10" id="KW-1133">Transmembrane helix</keyword>
<sequence>MLNRKKTLSRKTLSKGFTLIEVMVAIMVFASLSIAAYQVVNQVQRSNQLSAEKTARLQDMQRAMIIMDSDFRQMVARSFKGRANATGNRVLYSDEYLLDSQSHGILFTRLGWQNPQQAFPRGEIVKVGYRVVDNQLERVWWRYPDTPEGQEPLHKSLLAQVENLDFRFYDSDKENWQETWQVETQLPAAVEVTLELKDYGTIRRVYLIPKGQSATAKNGSDGSGREVTQ</sequence>
<evidence type="ECO:0000256" key="2">
    <source>
        <dbReference type="ARBA" id="ARBA00011084"/>
    </source>
</evidence>
<evidence type="ECO:0000256" key="3">
    <source>
        <dbReference type="ARBA" id="ARBA00021539"/>
    </source>
</evidence>
<dbReference type="Gene3D" id="2.10.70.20">
    <property type="entry name" value="gspk-gspi-gspj complex like domains"/>
    <property type="match status" value="1"/>
</dbReference>
<evidence type="ECO:0000256" key="10">
    <source>
        <dbReference type="SAM" id="Phobius"/>
    </source>
</evidence>
<dbReference type="RefSeq" id="WP_394607102.1">
    <property type="nucleotide sequence ID" value="NZ_JBIHSN010000002.1"/>
</dbReference>
<organism evidence="11 12">
    <name type="scientific">Vibrio rumoiensis</name>
    <dbReference type="NCBI Taxonomy" id="76258"/>
    <lineage>
        <taxon>Bacteria</taxon>
        <taxon>Pseudomonadati</taxon>
        <taxon>Pseudomonadota</taxon>
        <taxon>Gammaproteobacteria</taxon>
        <taxon>Vibrionales</taxon>
        <taxon>Vibrionaceae</taxon>
        <taxon>Vibrio</taxon>
    </lineage>
</organism>
<comment type="subcellular location">
    <subcellularLocation>
        <location evidence="1">Cell inner membrane</location>
        <topology evidence="1">Single-pass membrane protein</topology>
    </subcellularLocation>
</comment>
<comment type="caution">
    <text evidence="11">The sequence shown here is derived from an EMBL/GenBank/DDBJ whole genome shotgun (WGS) entry which is preliminary data.</text>
</comment>
<evidence type="ECO:0000313" key="12">
    <source>
        <dbReference type="Proteomes" id="UP001607151"/>
    </source>
</evidence>
<dbReference type="NCBIfam" id="TIGR02532">
    <property type="entry name" value="IV_pilin_GFxxxE"/>
    <property type="match status" value="1"/>
</dbReference>
<keyword evidence="4" id="KW-1003">Cell membrane</keyword>
<feature type="transmembrane region" description="Helical" evidence="10">
    <location>
        <begin position="20"/>
        <end position="40"/>
    </location>
</feature>
<keyword evidence="6" id="KW-0997">Cell inner membrane</keyword>
<evidence type="ECO:0000313" key="11">
    <source>
        <dbReference type="EMBL" id="MFH0264170.1"/>
    </source>
</evidence>
<name>A0ABW7IR99_9VIBR</name>
<keyword evidence="9 10" id="KW-0472">Membrane</keyword>
<dbReference type="SUPFAM" id="SSF54523">
    <property type="entry name" value="Pili subunits"/>
    <property type="match status" value="1"/>
</dbReference>
<evidence type="ECO:0000256" key="9">
    <source>
        <dbReference type="ARBA" id="ARBA00023136"/>
    </source>
</evidence>
<accession>A0ABW7IR99</accession>
<protein>
    <recommendedName>
        <fullName evidence="3">Type II secretion system protein J</fullName>
    </recommendedName>
</protein>
<keyword evidence="7 10" id="KW-0812">Transmembrane</keyword>
<dbReference type="Pfam" id="PF07963">
    <property type="entry name" value="N_methyl"/>
    <property type="match status" value="1"/>
</dbReference>
<keyword evidence="5" id="KW-0488">Methylation</keyword>
<evidence type="ECO:0000256" key="1">
    <source>
        <dbReference type="ARBA" id="ARBA00004377"/>
    </source>
</evidence>
<dbReference type="InterPro" id="IPR010055">
    <property type="entry name" value="T2SS_protein-GspJ"/>
</dbReference>
<dbReference type="PANTHER" id="PTHR39583:SF2">
    <property type="entry name" value="TYPE II SECRETION SYSTEM PROTEIN J"/>
    <property type="match status" value="1"/>
</dbReference>
<evidence type="ECO:0000256" key="7">
    <source>
        <dbReference type="ARBA" id="ARBA00022692"/>
    </source>
</evidence>
<comment type="similarity">
    <text evidence="2">Belongs to the GSP J family.</text>
</comment>
<evidence type="ECO:0000256" key="4">
    <source>
        <dbReference type="ARBA" id="ARBA00022475"/>
    </source>
</evidence>
<reference evidence="11 12" key="1">
    <citation type="submission" date="2024-10" db="EMBL/GenBank/DDBJ databases">
        <authorList>
            <person name="Yibar A."/>
            <person name="Saticioglu I.B."/>
            <person name="Duman M."/>
            <person name="Ajmi N."/>
            <person name="Gurler F."/>
            <person name="Ay H."/>
            <person name="Onuk E."/>
            <person name="Guler S."/>
            <person name="Romalde J.L."/>
        </authorList>
    </citation>
    <scope>NUCLEOTIDE SEQUENCE [LARGE SCALE GENOMIC DNA]</scope>
    <source>
        <strain evidence="11 12">14-MA-B</strain>
    </source>
</reference>
<proteinExistence type="inferred from homology"/>
<dbReference type="Proteomes" id="UP001607151">
    <property type="component" value="Unassembled WGS sequence"/>
</dbReference>
<evidence type="ECO:0000256" key="8">
    <source>
        <dbReference type="ARBA" id="ARBA00022989"/>
    </source>
</evidence>
<dbReference type="EMBL" id="JBIHSN010000002">
    <property type="protein sequence ID" value="MFH0264170.1"/>
    <property type="molecule type" value="Genomic_DNA"/>
</dbReference>
<dbReference type="PROSITE" id="PS00409">
    <property type="entry name" value="PROKAR_NTER_METHYL"/>
    <property type="match status" value="1"/>
</dbReference>
<dbReference type="InterPro" id="IPR051621">
    <property type="entry name" value="T2SS_protein_J"/>
</dbReference>